<dbReference type="Pfam" id="PF09859">
    <property type="entry name" value="Oxygenase-NA"/>
    <property type="match status" value="1"/>
</dbReference>
<dbReference type="InterPro" id="IPR018655">
    <property type="entry name" value="DUF2086"/>
</dbReference>
<evidence type="ECO:0000256" key="2">
    <source>
        <dbReference type="SAM" id="MobiDB-lite"/>
    </source>
</evidence>
<keyword evidence="5" id="KW-1185">Reference proteome</keyword>
<reference evidence="5" key="1">
    <citation type="submission" date="2015-02" db="EMBL/GenBank/DDBJ databases">
        <title>Complete Genome Sequencing of Pandoraea vervacti NS15 sp. nov.</title>
        <authorList>
            <person name="Chan K.-G."/>
        </authorList>
    </citation>
    <scope>NUCLEOTIDE SEQUENCE [LARGE SCALE GENOMIC DNA]</scope>
    <source>
        <strain evidence="5">NS15</strain>
    </source>
</reference>
<organism evidence="4 5">
    <name type="scientific">Pandoraea vervacti</name>
    <dbReference type="NCBI Taxonomy" id="656178"/>
    <lineage>
        <taxon>Bacteria</taxon>
        <taxon>Pseudomonadati</taxon>
        <taxon>Pseudomonadota</taxon>
        <taxon>Betaproteobacteria</taxon>
        <taxon>Burkholderiales</taxon>
        <taxon>Burkholderiaceae</taxon>
        <taxon>Pandoraea</taxon>
    </lineage>
</organism>
<evidence type="ECO:0000313" key="5">
    <source>
        <dbReference type="Proteomes" id="UP000035085"/>
    </source>
</evidence>
<dbReference type="Proteomes" id="UP000035085">
    <property type="component" value="Chromosome"/>
</dbReference>
<evidence type="ECO:0000256" key="1">
    <source>
        <dbReference type="RuleBase" id="RU003682"/>
    </source>
</evidence>
<comment type="similarity">
    <text evidence="1">Belongs to the iron/ascorbate-dependent oxidoreductase family.</text>
</comment>
<feature type="region of interest" description="Disordered" evidence="2">
    <location>
        <begin position="51"/>
        <end position="80"/>
    </location>
</feature>
<proteinExistence type="inferred from homology"/>
<evidence type="ECO:0000259" key="3">
    <source>
        <dbReference type="PROSITE" id="PS51471"/>
    </source>
</evidence>
<keyword evidence="1" id="KW-0408">Iron</keyword>
<dbReference type="EMBL" id="CP010897">
    <property type="protein sequence ID" value="AJP59332.2"/>
    <property type="molecule type" value="Genomic_DNA"/>
</dbReference>
<dbReference type="Gene3D" id="2.60.120.620">
    <property type="entry name" value="q2cbj1_9rhob like domain"/>
    <property type="match status" value="1"/>
</dbReference>
<feature type="compositionally biased region" description="Low complexity" evidence="2">
    <location>
        <begin position="58"/>
        <end position="72"/>
    </location>
</feature>
<sequence>MNARMPATVASRVASLDWAALEDDLNGFGAARIPRLLDAAECAALREMYDDGLTTQSGTETGTEAGTEAGTETGRGGATPASERFRSRIVMARYGFGQGEYQYFAYPLPPLVADLREALYAPLRDIAHRWHKAMGVATQYPSTHRAYLAQCHDAGQRRPTPLLLRYEAGDYNCLHQDLYGEHVFPLQVAVLLSQPGEDFTGGEFVLTEQRPRMQSRAEVVPLTRGDAVVFAVHHRPVNGMRGVYRVNMRHGVSRVRSGLRHTLGVILHDAT</sequence>
<dbReference type="PROSITE" id="PS51471">
    <property type="entry name" value="FE2OG_OXY"/>
    <property type="match status" value="1"/>
</dbReference>
<keyword evidence="1" id="KW-0479">Metal-binding</keyword>
<accession>A0ABN4FVL6</accession>
<name>A0ABN4FVL6_9BURK</name>
<keyword evidence="1" id="KW-0560">Oxidoreductase</keyword>
<protein>
    <submittedName>
        <fullName evidence="4">Proline hydroxylase</fullName>
    </submittedName>
</protein>
<dbReference type="InterPro" id="IPR005123">
    <property type="entry name" value="Oxoglu/Fe-dep_dioxygenase_dom"/>
</dbReference>
<feature type="domain" description="Fe2OG dioxygenase" evidence="3">
    <location>
        <begin position="157"/>
        <end position="270"/>
    </location>
</feature>
<gene>
    <name evidence="4" type="ORF">UC34_01940</name>
</gene>
<evidence type="ECO:0000313" key="4">
    <source>
        <dbReference type="EMBL" id="AJP59332.2"/>
    </source>
</evidence>